<dbReference type="AlphaFoldDB" id="A0A482XB98"/>
<evidence type="ECO:0000256" key="1">
    <source>
        <dbReference type="SAM" id="Phobius"/>
    </source>
</evidence>
<feature type="transmembrane region" description="Helical" evidence="1">
    <location>
        <begin position="12"/>
        <end position="30"/>
    </location>
</feature>
<keyword evidence="1" id="KW-0472">Membrane</keyword>
<sequence>MSLNSRGPGPPLVLRPTLLIILIFFIGAVLSETNKKSSLHTLGGARAPLSWRHVNVSRARSILTLYSYYLYLASLVASWSSSVTHSQRNAHSKKPKQIIAALARPPSPSRLSNADRNCPTHCTGFYQRNQFMAYTYICCCAKLCAFQFQSLLSR</sequence>
<organism evidence="2 3">
    <name type="scientific">Laodelphax striatellus</name>
    <name type="common">Small brown planthopper</name>
    <name type="synonym">Delphax striatella</name>
    <dbReference type="NCBI Taxonomy" id="195883"/>
    <lineage>
        <taxon>Eukaryota</taxon>
        <taxon>Metazoa</taxon>
        <taxon>Ecdysozoa</taxon>
        <taxon>Arthropoda</taxon>
        <taxon>Hexapoda</taxon>
        <taxon>Insecta</taxon>
        <taxon>Pterygota</taxon>
        <taxon>Neoptera</taxon>
        <taxon>Paraneoptera</taxon>
        <taxon>Hemiptera</taxon>
        <taxon>Auchenorrhyncha</taxon>
        <taxon>Fulgoroidea</taxon>
        <taxon>Delphacidae</taxon>
        <taxon>Criomorphinae</taxon>
        <taxon>Laodelphax</taxon>
    </lineage>
</organism>
<feature type="transmembrane region" description="Helical" evidence="1">
    <location>
        <begin position="62"/>
        <end position="80"/>
    </location>
</feature>
<dbReference type="EMBL" id="QKKF02013261">
    <property type="protein sequence ID" value="RZF43026.1"/>
    <property type="molecule type" value="Genomic_DNA"/>
</dbReference>
<dbReference type="InParanoid" id="A0A482XB98"/>
<name>A0A482XB98_LAOST</name>
<accession>A0A482XB98</accession>
<keyword evidence="1" id="KW-1133">Transmembrane helix</keyword>
<comment type="caution">
    <text evidence="2">The sequence shown here is derived from an EMBL/GenBank/DDBJ whole genome shotgun (WGS) entry which is preliminary data.</text>
</comment>
<keyword evidence="1" id="KW-0812">Transmembrane</keyword>
<proteinExistence type="predicted"/>
<evidence type="ECO:0000313" key="3">
    <source>
        <dbReference type="Proteomes" id="UP000291343"/>
    </source>
</evidence>
<protein>
    <submittedName>
        <fullName evidence="2">Uncharacterized protein</fullName>
    </submittedName>
</protein>
<dbReference type="Proteomes" id="UP000291343">
    <property type="component" value="Unassembled WGS sequence"/>
</dbReference>
<reference evidence="2 3" key="1">
    <citation type="journal article" date="2017" name="Gigascience">
        <title>Genome sequence of the small brown planthopper, Laodelphax striatellus.</title>
        <authorList>
            <person name="Zhu J."/>
            <person name="Jiang F."/>
            <person name="Wang X."/>
            <person name="Yang P."/>
            <person name="Bao Y."/>
            <person name="Zhao W."/>
            <person name="Wang W."/>
            <person name="Lu H."/>
            <person name="Wang Q."/>
            <person name="Cui N."/>
            <person name="Li J."/>
            <person name="Chen X."/>
            <person name="Luo L."/>
            <person name="Yu J."/>
            <person name="Kang L."/>
            <person name="Cui F."/>
        </authorList>
    </citation>
    <scope>NUCLEOTIDE SEQUENCE [LARGE SCALE GENOMIC DNA]</scope>
    <source>
        <strain evidence="2">Lst14</strain>
    </source>
</reference>
<keyword evidence="3" id="KW-1185">Reference proteome</keyword>
<gene>
    <name evidence="2" type="ORF">LSTR_LSTR001204</name>
</gene>
<evidence type="ECO:0000313" key="2">
    <source>
        <dbReference type="EMBL" id="RZF43026.1"/>
    </source>
</evidence>